<evidence type="ECO:0000313" key="2">
    <source>
        <dbReference type="EMBL" id="MTH30732.1"/>
    </source>
</evidence>
<evidence type="ECO:0000313" key="3">
    <source>
        <dbReference type="Proteomes" id="UP000488936"/>
    </source>
</evidence>
<evidence type="ECO:0000256" key="1">
    <source>
        <dbReference type="SAM" id="SignalP"/>
    </source>
</evidence>
<dbReference type="PROSITE" id="PS51257">
    <property type="entry name" value="PROKAR_LIPOPROTEIN"/>
    <property type="match status" value="1"/>
</dbReference>
<dbReference type="AlphaFoldDB" id="A0A7K1GPB1"/>
<keyword evidence="3" id="KW-1185">Reference proteome</keyword>
<proteinExistence type="predicted"/>
<sequence length="95" mass="10348">MKKLLMFITFAMVGAFGIGCSSDDGTQVIPPEPKQLIIESSLESIIVGDKVTFSVNVNGQSIKGVKLYIEDREIPNPHTFKEAGAFEVVAKKKGY</sequence>
<dbReference type="OrthoDB" id="1444286at2"/>
<dbReference type="RefSeq" id="WP_155036708.1">
    <property type="nucleotide sequence ID" value="NZ_JAYMMG010000038.1"/>
</dbReference>
<dbReference type="Proteomes" id="UP000488936">
    <property type="component" value="Unassembled WGS sequence"/>
</dbReference>
<reference evidence="2 3" key="1">
    <citation type="journal article" date="2006" name="Int. J. Syst. Evol. Microbiol.">
        <title>Myroides pelagicus sp. nov., isolated from seawater in Thailand.</title>
        <authorList>
            <person name="Yoon J."/>
            <person name="Maneerat S."/>
            <person name="Kawai F."/>
            <person name="Yokota A."/>
        </authorList>
    </citation>
    <scope>NUCLEOTIDE SEQUENCE [LARGE SCALE GENOMIC DNA]</scope>
    <source>
        <strain evidence="2 3">SM1T</strain>
    </source>
</reference>
<feature type="signal peptide" evidence="1">
    <location>
        <begin position="1"/>
        <end position="17"/>
    </location>
</feature>
<name>A0A7K1GPB1_9FLAO</name>
<gene>
    <name evidence="2" type="ORF">GJV77_12620</name>
</gene>
<keyword evidence="1" id="KW-0732">Signal</keyword>
<dbReference type="EMBL" id="WMJY01000038">
    <property type="protein sequence ID" value="MTH30732.1"/>
    <property type="molecule type" value="Genomic_DNA"/>
</dbReference>
<comment type="caution">
    <text evidence="2">The sequence shown here is derived from an EMBL/GenBank/DDBJ whole genome shotgun (WGS) entry which is preliminary data.</text>
</comment>
<organism evidence="2 3">
    <name type="scientific">Myroides pelagicus</name>
    <dbReference type="NCBI Taxonomy" id="270914"/>
    <lineage>
        <taxon>Bacteria</taxon>
        <taxon>Pseudomonadati</taxon>
        <taxon>Bacteroidota</taxon>
        <taxon>Flavobacteriia</taxon>
        <taxon>Flavobacteriales</taxon>
        <taxon>Flavobacteriaceae</taxon>
        <taxon>Myroides</taxon>
    </lineage>
</organism>
<accession>A0A7K1GPB1</accession>
<protein>
    <submittedName>
        <fullName evidence="2">Uncharacterized protein</fullName>
    </submittedName>
</protein>
<feature type="chain" id="PRO_5029762196" evidence="1">
    <location>
        <begin position="18"/>
        <end position="95"/>
    </location>
</feature>